<evidence type="ECO:0000256" key="4">
    <source>
        <dbReference type="ARBA" id="ARBA00022801"/>
    </source>
</evidence>
<dbReference type="PRINTS" id="PR00599">
    <property type="entry name" value="MAPEPTIDASE"/>
</dbReference>
<accession>A0AAN9Z318</accession>
<comment type="catalytic activity">
    <reaction evidence="5 6">
        <text>Release of N-terminal amino acids, preferentially methionine, from peptides and arylamides.</text>
        <dbReference type="EC" id="3.4.11.18"/>
    </reaction>
</comment>
<dbReference type="Pfam" id="PF00557">
    <property type="entry name" value="Peptidase_M24"/>
    <property type="match status" value="1"/>
</dbReference>
<feature type="binding site" evidence="5">
    <location>
        <position position="255"/>
    </location>
    <ligand>
        <name>substrate</name>
    </ligand>
</feature>
<reference evidence="9 10" key="1">
    <citation type="submission" date="2024-03" db="EMBL/GenBank/DDBJ databases">
        <title>The genome assembly and annotation of the cricket Gryllus longicercus Weissman &amp; Gray.</title>
        <authorList>
            <person name="Szrajer S."/>
            <person name="Gray D."/>
            <person name="Ylla G."/>
        </authorList>
    </citation>
    <scope>NUCLEOTIDE SEQUENCE [LARGE SCALE GENOMIC DNA]</scope>
    <source>
        <strain evidence="9">DAG 2021-001</strain>
        <tissue evidence="9">Whole body minus gut</tissue>
    </source>
</reference>
<dbReference type="CDD" id="cd01086">
    <property type="entry name" value="MetAP1"/>
    <property type="match status" value="1"/>
</dbReference>
<evidence type="ECO:0000256" key="7">
    <source>
        <dbReference type="SAM" id="MobiDB-lite"/>
    </source>
</evidence>
<dbReference type="NCBIfam" id="TIGR00500">
    <property type="entry name" value="met_pdase_I"/>
    <property type="match status" value="1"/>
</dbReference>
<sequence>MEFILRRTSALYVLLQNVPAARLKIQQRQLSQGEWLRRARFGRYERVLPEGPSARDPSPPAAACVRPPYADGTPPPPPPAAPERKSPADVARMRRACRLARRLLDELRPLAKVGTTTAQLNDELWRQAINAGAYPSPLNYRGFPRSICTSVNNVAVHGIPDNRPLCDGDIVTVDVTVYLDGVHGDCADTFLIGNVDEPGQALVKAAYMCRDAGISVCKSGVPFSAIGGAIENAAAISKVTVVPAFVGHGIGSYFHGPPDIYHFAHGFPGMMEEGMTFTIEPVVAQGTEEVVILEDGWTAVMLDDGRAAQAEHTVLITENGFEILTQ</sequence>
<evidence type="ECO:0000256" key="6">
    <source>
        <dbReference type="RuleBase" id="RU003653"/>
    </source>
</evidence>
<dbReference type="AlphaFoldDB" id="A0AAN9Z318"/>
<feature type="binding site" evidence="5">
    <location>
        <position position="248"/>
    </location>
    <ligand>
        <name>a divalent metal cation</name>
        <dbReference type="ChEBI" id="CHEBI:60240"/>
        <label>2</label>
        <note>catalytic</note>
    </ligand>
</feature>
<comment type="similarity">
    <text evidence="5">Belongs to the peptidase M24A family. Methionine aminopeptidase type 1 subfamily.</text>
</comment>
<feature type="binding site" evidence="5">
    <location>
        <position position="311"/>
    </location>
    <ligand>
        <name>a divalent metal cation</name>
        <dbReference type="ChEBI" id="CHEBI:60240"/>
        <label>2</label>
        <note>catalytic</note>
    </ligand>
</feature>
<comment type="caution">
    <text evidence="9">The sequence shown here is derived from an EMBL/GenBank/DDBJ whole genome shotgun (WGS) entry which is preliminary data.</text>
</comment>
<keyword evidence="10" id="KW-1185">Reference proteome</keyword>
<comment type="function">
    <text evidence="6">Cotranslationally removes the N-terminal methionine from nascent proteins. The N-terminal methionine is often cleaved when the second residue in the primary sequence is small and uncharged (Met-Ala-, Cys, Gly, Pro, Ser, Thr, or Val).</text>
</comment>
<evidence type="ECO:0000259" key="8">
    <source>
        <dbReference type="Pfam" id="PF00557"/>
    </source>
</evidence>
<proteinExistence type="inferred from homology"/>
<dbReference type="PROSITE" id="PS00680">
    <property type="entry name" value="MAP_1"/>
    <property type="match status" value="1"/>
</dbReference>
<evidence type="ECO:0000256" key="3">
    <source>
        <dbReference type="ARBA" id="ARBA00022723"/>
    </source>
</evidence>
<feature type="binding site" evidence="5">
    <location>
        <position position="311"/>
    </location>
    <ligand>
        <name>a divalent metal cation</name>
        <dbReference type="ChEBI" id="CHEBI:60240"/>
        <label>1</label>
    </ligand>
</feature>
<comment type="cofactor">
    <cofactor evidence="5">
        <name>Co(2+)</name>
        <dbReference type="ChEBI" id="CHEBI:48828"/>
    </cofactor>
    <cofactor evidence="5">
        <name>Zn(2+)</name>
        <dbReference type="ChEBI" id="CHEBI:29105"/>
    </cofactor>
    <cofactor evidence="5">
        <name>Mn(2+)</name>
        <dbReference type="ChEBI" id="CHEBI:29035"/>
    </cofactor>
    <cofactor evidence="5">
        <name>Fe(2+)</name>
        <dbReference type="ChEBI" id="CHEBI:29033"/>
    </cofactor>
    <text evidence="5">Binds 2 divalent metal cations per subunit. Has a high-affinity and a low affinity metal-binding site. The true nature of the physiological cofactor is under debate. The enzyme is active with cobalt, zinc, manganese or divalent iron ions. Most likely, methionine aminopeptidases function as mononuclear Fe(2+)-metalloproteases under physiological conditions, and the catalytically relevant metal-binding site has been assigned to the histidine-containing high-affinity site.</text>
</comment>
<dbReference type="EMBL" id="JAZDUA010000258">
    <property type="protein sequence ID" value="KAK7862786.1"/>
    <property type="molecule type" value="Genomic_DNA"/>
</dbReference>
<keyword evidence="1 5" id="KW-0031">Aminopeptidase</keyword>
<feature type="domain" description="Peptidase M24" evidence="8">
    <location>
        <begin position="92"/>
        <end position="318"/>
    </location>
</feature>
<dbReference type="InterPro" id="IPR036005">
    <property type="entry name" value="Creatinase/aminopeptidase-like"/>
</dbReference>
<dbReference type="GO" id="GO:0070006">
    <property type="term" value="F:metalloaminopeptidase activity"/>
    <property type="evidence" value="ECO:0007669"/>
    <property type="project" value="UniProtKB-UniRule"/>
</dbReference>
<protein>
    <recommendedName>
        <fullName evidence="6">Methionine aminopeptidase</fullName>
        <ecNumber evidence="6">3.4.11.18</ecNumber>
    </recommendedName>
</protein>
<evidence type="ECO:0000256" key="5">
    <source>
        <dbReference type="HAMAP-Rule" id="MF_03174"/>
    </source>
</evidence>
<keyword evidence="4 5" id="KW-0378">Hydrolase</keyword>
<evidence type="ECO:0000313" key="9">
    <source>
        <dbReference type="EMBL" id="KAK7862786.1"/>
    </source>
</evidence>
<dbReference type="Gene3D" id="3.90.230.10">
    <property type="entry name" value="Creatinase/methionine aminopeptidase superfamily"/>
    <property type="match status" value="1"/>
</dbReference>
<feature type="binding site" evidence="5">
    <location>
        <position position="185"/>
    </location>
    <ligand>
        <name>a divalent metal cation</name>
        <dbReference type="ChEBI" id="CHEBI:60240"/>
        <label>2</label>
        <note>catalytic</note>
    </ligand>
</feature>
<feature type="binding site" evidence="5">
    <location>
        <position position="280"/>
    </location>
    <ligand>
        <name>a divalent metal cation</name>
        <dbReference type="ChEBI" id="CHEBI:60240"/>
        <label>2</label>
        <note>catalytic</note>
    </ligand>
</feature>
<dbReference type="InterPro" id="IPR001714">
    <property type="entry name" value="Pept_M24_MAP"/>
</dbReference>
<evidence type="ECO:0000256" key="1">
    <source>
        <dbReference type="ARBA" id="ARBA00022438"/>
    </source>
</evidence>
<keyword evidence="3 5" id="KW-0479">Metal-binding</keyword>
<dbReference type="InterPro" id="IPR000994">
    <property type="entry name" value="Pept_M24"/>
</dbReference>
<dbReference type="PANTHER" id="PTHR43330">
    <property type="entry name" value="METHIONINE AMINOPEPTIDASE"/>
    <property type="match status" value="1"/>
</dbReference>
<dbReference type="HAMAP" id="MF_01974">
    <property type="entry name" value="MetAP_1"/>
    <property type="match status" value="1"/>
</dbReference>
<feature type="region of interest" description="Disordered" evidence="7">
    <location>
        <begin position="48"/>
        <end position="89"/>
    </location>
</feature>
<gene>
    <name evidence="9" type="ORF">R5R35_003541</name>
</gene>
<dbReference type="EC" id="3.4.11.18" evidence="6"/>
<dbReference type="SUPFAM" id="SSF55920">
    <property type="entry name" value="Creatinase/aminopeptidase"/>
    <property type="match status" value="1"/>
</dbReference>
<dbReference type="Proteomes" id="UP001378592">
    <property type="component" value="Unassembled WGS sequence"/>
</dbReference>
<evidence type="ECO:0000313" key="10">
    <source>
        <dbReference type="Proteomes" id="UP001378592"/>
    </source>
</evidence>
<dbReference type="PANTHER" id="PTHR43330:SF8">
    <property type="entry name" value="METHIONINE AMINOPEPTIDASE 1D, MITOCHONDRIAL"/>
    <property type="match status" value="1"/>
</dbReference>
<feature type="binding site" evidence="5">
    <location>
        <position position="157"/>
    </location>
    <ligand>
        <name>substrate</name>
    </ligand>
</feature>
<dbReference type="GO" id="GO:0046872">
    <property type="term" value="F:metal ion binding"/>
    <property type="evidence" value="ECO:0007669"/>
    <property type="project" value="UniProtKB-UniRule"/>
</dbReference>
<feature type="binding site" evidence="5">
    <location>
        <position position="174"/>
    </location>
    <ligand>
        <name>a divalent metal cation</name>
        <dbReference type="ChEBI" id="CHEBI:60240"/>
        <label>1</label>
    </ligand>
</feature>
<feature type="compositionally biased region" description="Low complexity" evidence="7">
    <location>
        <begin position="52"/>
        <end position="72"/>
    </location>
</feature>
<keyword evidence="2 5" id="KW-0645">Protease</keyword>
<organism evidence="9 10">
    <name type="scientific">Gryllus longicercus</name>
    <dbReference type="NCBI Taxonomy" id="2509291"/>
    <lineage>
        <taxon>Eukaryota</taxon>
        <taxon>Metazoa</taxon>
        <taxon>Ecdysozoa</taxon>
        <taxon>Arthropoda</taxon>
        <taxon>Hexapoda</taxon>
        <taxon>Insecta</taxon>
        <taxon>Pterygota</taxon>
        <taxon>Neoptera</taxon>
        <taxon>Polyneoptera</taxon>
        <taxon>Orthoptera</taxon>
        <taxon>Ensifera</taxon>
        <taxon>Gryllidea</taxon>
        <taxon>Grylloidea</taxon>
        <taxon>Gryllidae</taxon>
        <taxon>Gryllinae</taxon>
        <taxon>Gryllus</taxon>
    </lineage>
</organism>
<feature type="binding site" evidence="5">
    <location>
        <position position="185"/>
    </location>
    <ligand>
        <name>a divalent metal cation</name>
        <dbReference type="ChEBI" id="CHEBI:60240"/>
        <label>1</label>
    </ligand>
</feature>
<dbReference type="InterPro" id="IPR002467">
    <property type="entry name" value="Pept_M24A_MAP1"/>
</dbReference>
<dbReference type="GO" id="GO:0004239">
    <property type="term" value="F:initiator methionyl aminopeptidase activity"/>
    <property type="evidence" value="ECO:0007669"/>
    <property type="project" value="UniProtKB-UniRule"/>
</dbReference>
<evidence type="ECO:0000256" key="2">
    <source>
        <dbReference type="ARBA" id="ARBA00022670"/>
    </source>
</evidence>
<name>A0AAN9Z318_9ORTH</name>
<dbReference type="GO" id="GO:0006508">
    <property type="term" value="P:proteolysis"/>
    <property type="evidence" value="ECO:0007669"/>
    <property type="project" value="UniProtKB-KW"/>
</dbReference>